<sequence length="173" mass="17956">MSSPVWRRPASTALACTLMIGGLVSGVTAPAALAQPNGSATENQEQPKRVSPDQILMTISQEYQTGSGGGQVSKLIEQVINLRKRGVKPSMANAQALSAALDKRPNQKPLIAALEGTLATQRQQFARAGTQTSGGAPSVATPGSPIAPMSPTWGPGNPMDRSNDSPVFEIPGR</sequence>
<evidence type="ECO:0000313" key="3">
    <source>
        <dbReference type="EMBL" id="GJF14837.1"/>
    </source>
</evidence>
<feature type="chain" id="PRO_5046259627" evidence="2">
    <location>
        <begin position="35"/>
        <end position="173"/>
    </location>
</feature>
<reference evidence="3 4" key="1">
    <citation type="submission" date="2021-08" db="EMBL/GenBank/DDBJ databases">
        <title>Draft genome sequence of Mycolicibacterium sp. NGTWS1702 strain.</title>
        <authorList>
            <person name="Matsumoto M."/>
            <person name="Tang B.C.C."/>
            <person name="Machida Y."/>
            <person name="Matoyama H."/>
            <person name="Kishihara T."/>
            <person name="Sato S."/>
            <person name="Kondo I."/>
            <person name="Sano M."/>
            <person name="Kato G."/>
        </authorList>
    </citation>
    <scope>NUCLEOTIDE SEQUENCE [LARGE SCALE GENOMIC DNA]</scope>
    <source>
        <strain evidence="3 4">NGTWSNA01</strain>
    </source>
</reference>
<keyword evidence="4" id="KW-1185">Reference proteome</keyword>
<evidence type="ECO:0000313" key="4">
    <source>
        <dbReference type="Proteomes" id="UP001060504"/>
    </source>
</evidence>
<protein>
    <submittedName>
        <fullName evidence="3">Uncharacterized protein</fullName>
    </submittedName>
</protein>
<evidence type="ECO:0000256" key="1">
    <source>
        <dbReference type="SAM" id="MobiDB-lite"/>
    </source>
</evidence>
<feature type="signal peptide" evidence="2">
    <location>
        <begin position="1"/>
        <end position="34"/>
    </location>
</feature>
<keyword evidence="2" id="KW-0732">Signal</keyword>
<accession>A0ABQ4V9B3</accession>
<proteinExistence type="predicted"/>
<feature type="region of interest" description="Disordered" evidence="1">
    <location>
        <begin position="127"/>
        <end position="173"/>
    </location>
</feature>
<dbReference type="EMBL" id="BPRH01001817">
    <property type="protein sequence ID" value="GJF14837.1"/>
    <property type="molecule type" value="Genomic_DNA"/>
</dbReference>
<comment type="caution">
    <text evidence="3">The sequence shown here is derived from an EMBL/GenBank/DDBJ whole genome shotgun (WGS) entry which is preliminary data.</text>
</comment>
<gene>
    <name evidence="3" type="ORF">NGTWS1702_17320</name>
</gene>
<evidence type="ECO:0000256" key="2">
    <source>
        <dbReference type="SAM" id="SignalP"/>
    </source>
</evidence>
<dbReference type="Proteomes" id="UP001060504">
    <property type="component" value="Unassembled WGS sequence"/>
</dbReference>
<name>A0ABQ4V9B3_9MYCO</name>
<organism evidence="3 4">
    <name type="scientific">Mycolicibacterium cyprinidarum</name>
    <dbReference type="NCBI Taxonomy" id="2860311"/>
    <lineage>
        <taxon>Bacteria</taxon>
        <taxon>Bacillati</taxon>
        <taxon>Actinomycetota</taxon>
        <taxon>Actinomycetes</taxon>
        <taxon>Mycobacteriales</taxon>
        <taxon>Mycobacteriaceae</taxon>
        <taxon>Mycolicibacterium</taxon>
    </lineage>
</organism>